<evidence type="ECO:0000313" key="3">
    <source>
        <dbReference type="Proteomes" id="UP001595722"/>
    </source>
</evidence>
<accession>A0ABV7VQ69</accession>
<organism evidence="2 3">
    <name type="scientific">Bacterioplanoides pacificum</name>
    <dbReference type="NCBI Taxonomy" id="1171596"/>
    <lineage>
        <taxon>Bacteria</taxon>
        <taxon>Pseudomonadati</taxon>
        <taxon>Pseudomonadota</taxon>
        <taxon>Gammaproteobacteria</taxon>
        <taxon>Oceanospirillales</taxon>
        <taxon>Oceanospirillaceae</taxon>
        <taxon>Bacterioplanoides</taxon>
    </lineage>
</organism>
<dbReference type="EMBL" id="JBHRYB010000001">
    <property type="protein sequence ID" value="MFC3678706.1"/>
    <property type="molecule type" value="Genomic_DNA"/>
</dbReference>
<keyword evidence="1" id="KW-1133">Transmembrane helix</keyword>
<keyword evidence="3" id="KW-1185">Reference proteome</keyword>
<protein>
    <submittedName>
        <fullName evidence="2">SirB2 family protein</fullName>
    </submittedName>
</protein>
<feature type="transmembrane region" description="Helical" evidence="1">
    <location>
        <begin position="69"/>
        <end position="90"/>
    </location>
</feature>
<keyword evidence="1" id="KW-0812">Transmembrane</keyword>
<dbReference type="RefSeq" id="WP_376864256.1">
    <property type="nucleotide sequence ID" value="NZ_JBHRYB010000001.1"/>
</dbReference>
<dbReference type="InterPro" id="IPR007360">
    <property type="entry name" value="SirB"/>
</dbReference>
<name>A0ABV7VQ69_9GAMM</name>
<evidence type="ECO:0000313" key="2">
    <source>
        <dbReference type="EMBL" id="MFC3678706.1"/>
    </source>
</evidence>
<feature type="transmembrane region" description="Helical" evidence="1">
    <location>
        <begin position="97"/>
        <end position="123"/>
    </location>
</feature>
<feature type="transmembrane region" description="Helical" evidence="1">
    <location>
        <begin position="12"/>
        <end position="30"/>
    </location>
</feature>
<reference evidence="3" key="1">
    <citation type="journal article" date="2019" name="Int. J. Syst. Evol. Microbiol.">
        <title>The Global Catalogue of Microorganisms (GCM) 10K type strain sequencing project: providing services to taxonomists for standard genome sequencing and annotation.</title>
        <authorList>
            <consortium name="The Broad Institute Genomics Platform"/>
            <consortium name="The Broad Institute Genome Sequencing Center for Infectious Disease"/>
            <person name="Wu L."/>
            <person name="Ma J."/>
        </authorList>
    </citation>
    <scope>NUCLEOTIDE SEQUENCE [LARGE SCALE GENOMIC DNA]</scope>
    <source>
        <strain evidence="3">KCTC 42424</strain>
    </source>
</reference>
<proteinExistence type="predicted"/>
<dbReference type="Proteomes" id="UP001595722">
    <property type="component" value="Unassembled WGS sequence"/>
</dbReference>
<dbReference type="Pfam" id="PF04247">
    <property type="entry name" value="SirB"/>
    <property type="match status" value="1"/>
</dbReference>
<dbReference type="PANTHER" id="PTHR39594:SF1">
    <property type="entry name" value="PROTEIN YCHQ"/>
    <property type="match status" value="1"/>
</dbReference>
<feature type="transmembrane region" description="Helical" evidence="1">
    <location>
        <begin position="42"/>
        <end position="63"/>
    </location>
</feature>
<comment type="caution">
    <text evidence="2">The sequence shown here is derived from an EMBL/GenBank/DDBJ whole genome shotgun (WGS) entry which is preliminary data.</text>
</comment>
<sequence>MEYTALKHSHAGLAYLSGLLFFIRFFLFKVSPGLRSNKLLKILPHVIDTILLVFAVMLCLQIAQYPLTHLWLSAKVVGLLAYIGFGVVAIKRGSWPAFIAAMLSFGYILGAAKAHNALSWLVFF</sequence>
<evidence type="ECO:0000256" key="1">
    <source>
        <dbReference type="SAM" id="Phobius"/>
    </source>
</evidence>
<gene>
    <name evidence="2" type="ORF">ACFOMG_01105</name>
</gene>
<dbReference type="PIRSF" id="PIRSF005610">
    <property type="entry name" value="SirB"/>
    <property type="match status" value="1"/>
</dbReference>
<keyword evidence="1" id="KW-0472">Membrane</keyword>
<dbReference type="PANTHER" id="PTHR39594">
    <property type="entry name" value="PROTEIN YCHQ"/>
    <property type="match status" value="1"/>
</dbReference>